<keyword evidence="3" id="KW-1185">Reference proteome</keyword>
<dbReference type="Pfam" id="PF01844">
    <property type="entry name" value="HNH"/>
    <property type="match status" value="1"/>
</dbReference>
<gene>
    <name evidence="2" type="ORF">GCM10009544_18050</name>
</gene>
<name>A0ABN0ZQQ4_9ACTN</name>
<dbReference type="InterPro" id="IPR002711">
    <property type="entry name" value="HNH"/>
</dbReference>
<evidence type="ECO:0000313" key="2">
    <source>
        <dbReference type="EMBL" id="GAA0455712.1"/>
    </source>
</evidence>
<dbReference type="InterPro" id="IPR052892">
    <property type="entry name" value="NA-targeting_endonuclease"/>
</dbReference>
<evidence type="ECO:0000313" key="3">
    <source>
        <dbReference type="Proteomes" id="UP001499895"/>
    </source>
</evidence>
<dbReference type="Proteomes" id="UP001499895">
    <property type="component" value="Unassembled WGS sequence"/>
</dbReference>
<accession>A0ABN0ZQQ4</accession>
<dbReference type="CDD" id="cd00085">
    <property type="entry name" value="HNHc"/>
    <property type="match status" value="1"/>
</dbReference>
<dbReference type="PANTHER" id="PTHR33877:SF2">
    <property type="entry name" value="OS07G0170200 PROTEIN"/>
    <property type="match status" value="1"/>
</dbReference>
<dbReference type="InterPro" id="IPR003615">
    <property type="entry name" value="HNH_nuc"/>
</dbReference>
<evidence type="ECO:0000259" key="1">
    <source>
        <dbReference type="SMART" id="SM00507"/>
    </source>
</evidence>
<reference evidence="2 3" key="1">
    <citation type="journal article" date="2019" name="Int. J. Syst. Evol. Microbiol.">
        <title>The Global Catalogue of Microorganisms (GCM) 10K type strain sequencing project: providing services to taxonomists for standard genome sequencing and annotation.</title>
        <authorList>
            <consortium name="The Broad Institute Genomics Platform"/>
            <consortium name="The Broad Institute Genome Sequencing Center for Infectious Disease"/>
            <person name="Wu L."/>
            <person name="Ma J."/>
        </authorList>
    </citation>
    <scope>NUCLEOTIDE SEQUENCE [LARGE SCALE GENOMIC DNA]</scope>
    <source>
        <strain evidence="2 3">JCM 10649</strain>
    </source>
</reference>
<protein>
    <recommendedName>
        <fullName evidence="1">HNH nuclease domain-containing protein</fullName>
    </recommendedName>
</protein>
<organism evidence="2 3">
    <name type="scientific">Streptomyces stramineus</name>
    <dbReference type="NCBI Taxonomy" id="173861"/>
    <lineage>
        <taxon>Bacteria</taxon>
        <taxon>Bacillati</taxon>
        <taxon>Actinomycetota</taxon>
        <taxon>Actinomycetes</taxon>
        <taxon>Kitasatosporales</taxon>
        <taxon>Streptomycetaceae</taxon>
        <taxon>Streptomyces</taxon>
    </lineage>
</organism>
<dbReference type="PANTHER" id="PTHR33877">
    <property type="entry name" value="SLL1193 PROTEIN"/>
    <property type="match status" value="1"/>
</dbReference>
<dbReference type="Gene3D" id="1.10.30.50">
    <property type="match status" value="1"/>
</dbReference>
<dbReference type="SMART" id="SM00507">
    <property type="entry name" value="HNHc"/>
    <property type="match status" value="1"/>
</dbReference>
<sequence>MPRAKSICMSAGCTSVTVRSGRCETHAPPKRGWQTSARNANRPGDFHKRRALVLARDRFTCQRCGSRNDLEVDHLIPVAKGGTWDVANLWVLCHDCHWRKTHYEDRT</sequence>
<feature type="domain" description="HNH nuclease" evidence="1">
    <location>
        <begin position="48"/>
        <end position="98"/>
    </location>
</feature>
<dbReference type="EMBL" id="BAAAHB010000013">
    <property type="protein sequence ID" value="GAA0455712.1"/>
    <property type="molecule type" value="Genomic_DNA"/>
</dbReference>
<proteinExistence type="predicted"/>
<comment type="caution">
    <text evidence="2">The sequence shown here is derived from an EMBL/GenBank/DDBJ whole genome shotgun (WGS) entry which is preliminary data.</text>
</comment>